<dbReference type="InterPro" id="IPR009288">
    <property type="entry name" value="AIG2-like_dom"/>
</dbReference>
<evidence type="ECO:0000256" key="3">
    <source>
        <dbReference type="PIRSR" id="PIRSR617939-1"/>
    </source>
</evidence>
<dbReference type="InterPro" id="IPR013024">
    <property type="entry name" value="GGCT-like"/>
</dbReference>
<dbReference type="InterPro" id="IPR017939">
    <property type="entry name" value="G-Glutamylcylcotransferase"/>
</dbReference>
<feature type="domain" description="Gamma-glutamylcyclotransferase AIG2-like" evidence="4">
    <location>
        <begin position="169"/>
        <end position="287"/>
    </location>
</feature>
<reference evidence="5" key="1">
    <citation type="submission" date="2021-01" db="EMBL/GenBank/DDBJ databases">
        <authorList>
            <person name="Corre E."/>
            <person name="Pelletier E."/>
            <person name="Niang G."/>
            <person name="Scheremetjew M."/>
            <person name="Finn R."/>
            <person name="Kale V."/>
            <person name="Holt S."/>
            <person name="Cochrane G."/>
            <person name="Meng A."/>
            <person name="Brown T."/>
            <person name="Cohen L."/>
        </authorList>
    </citation>
    <scope>NUCLEOTIDE SEQUENCE</scope>
    <source>
        <strain evidence="5">GSBS06</strain>
    </source>
</reference>
<accession>A0A7S3LMA5</accession>
<feature type="active site" description="Proton acceptor" evidence="3">
    <location>
        <position position="91"/>
    </location>
</feature>
<dbReference type="PANTHER" id="PTHR12935:SF0">
    <property type="entry name" value="GAMMA-GLUTAMYLCYCLOTRANSFERASE"/>
    <property type="match status" value="1"/>
</dbReference>
<dbReference type="InterPro" id="IPR036568">
    <property type="entry name" value="GGCT-like_sf"/>
</dbReference>
<feature type="domain" description="Gamma-glutamylcyclotransferase AIG2-like" evidence="4">
    <location>
        <begin position="9"/>
        <end position="124"/>
    </location>
</feature>
<dbReference type="EC" id="4.3.2.9" evidence="1"/>
<dbReference type="SUPFAM" id="SSF110857">
    <property type="entry name" value="Gamma-glutamyl cyclotransferase-like"/>
    <property type="match status" value="2"/>
</dbReference>
<organism evidence="5">
    <name type="scientific">Aplanochytrium stocchinoi</name>
    <dbReference type="NCBI Taxonomy" id="215587"/>
    <lineage>
        <taxon>Eukaryota</taxon>
        <taxon>Sar</taxon>
        <taxon>Stramenopiles</taxon>
        <taxon>Bigyra</taxon>
        <taxon>Labyrinthulomycetes</taxon>
        <taxon>Thraustochytrida</taxon>
        <taxon>Thraustochytriidae</taxon>
        <taxon>Aplanochytrium</taxon>
    </lineage>
</organism>
<evidence type="ECO:0000313" key="5">
    <source>
        <dbReference type="EMBL" id="CAE0435835.1"/>
    </source>
</evidence>
<sequence>MASGEKVLFFAYGPAMDEKDFKRWMTVHKFRGTMRKEISGAWLVDHTLKFHYKSDERKGGIADVVSEPGSAVPGVLCSIDEKHQEALDAHEGAPGVFERHEVTVCTTDLKLVKAITYKLKEEHRLAEHVRPNRKYEDLIKKGLEKYELPTELLFNAGTKFVEEENINHVFVYGTTQRGQRENRIMNTPKKPKGVEKAKCKGTLYDLGNFPGLTPGDKWVKGEVYIYDKGMTDNLKELDSIIGNEGTFQRVVMQVKIASSGKALWAWAYLLSEGEYEESKKPIATGDWIHYLVKGRR</sequence>
<dbReference type="GO" id="GO:0003839">
    <property type="term" value="F:gamma-glutamylcyclotransferase activity"/>
    <property type="evidence" value="ECO:0007669"/>
    <property type="project" value="UniProtKB-EC"/>
</dbReference>
<dbReference type="PANTHER" id="PTHR12935">
    <property type="entry name" value="GAMMA-GLUTAMYLCYCLOTRANSFERASE"/>
    <property type="match status" value="1"/>
</dbReference>
<name>A0A7S3LMA5_9STRA</name>
<protein>
    <recommendedName>
        <fullName evidence="1">gamma-glutamylcyclotransferase</fullName>
        <ecNumber evidence="1">4.3.2.9</ecNumber>
    </recommendedName>
</protein>
<dbReference type="EMBL" id="HBIN01008256">
    <property type="protein sequence ID" value="CAE0435835.1"/>
    <property type="molecule type" value="Transcribed_RNA"/>
</dbReference>
<dbReference type="CDD" id="cd06661">
    <property type="entry name" value="GGCT_like"/>
    <property type="match status" value="2"/>
</dbReference>
<keyword evidence="2" id="KW-0456">Lyase</keyword>
<proteinExistence type="predicted"/>
<dbReference type="Pfam" id="PF06094">
    <property type="entry name" value="GGACT"/>
    <property type="match status" value="2"/>
</dbReference>
<dbReference type="AlphaFoldDB" id="A0A7S3LMA5"/>
<gene>
    <name evidence="5" type="ORF">ASTO00021_LOCUS6115</name>
</gene>
<evidence type="ECO:0000256" key="2">
    <source>
        <dbReference type="ARBA" id="ARBA00023239"/>
    </source>
</evidence>
<evidence type="ECO:0000256" key="1">
    <source>
        <dbReference type="ARBA" id="ARBA00012346"/>
    </source>
</evidence>
<evidence type="ECO:0000259" key="4">
    <source>
        <dbReference type="Pfam" id="PF06094"/>
    </source>
</evidence>
<dbReference type="Gene3D" id="3.10.490.10">
    <property type="entry name" value="Gamma-glutamyl cyclotransferase-like"/>
    <property type="match status" value="2"/>
</dbReference>